<protein>
    <recommendedName>
        <fullName evidence="18">TonB-dependent receptor plug domain-containing protein</fullName>
    </recommendedName>
</protein>
<accession>A0ABX1WZK2</accession>
<keyword evidence="4" id="KW-0410">Iron transport</keyword>
<keyword evidence="2 12" id="KW-0813">Transport</keyword>
<evidence type="ECO:0008006" key="18">
    <source>
        <dbReference type="Google" id="ProtNLM"/>
    </source>
</evidence>
<keyword evidence="11 12" id="KW-0998">Cell outer membrane</keyword>
<reference evidence="16 17" key="1">
    <citation type="submission" date="2018-12" db="EMBL/GenBank/DDBJ databases">
        <title>Marinifilum JC070 sp. nov., a marine bacterium isolated from Yongle Blue Hole in the South China Sea.</title>
        <authorList>
            <person name="Fu T."/>
        </authorList>
    </citation>
    <scope>NUCLEOTIDE SEQUENCE [LARGE SCALE GENOMIC DNA]</scope>
    <source>
        <strain evidence="16 17">JC070</strain>
    </source>
</reference>
<comment type="caution">
    <text evidence="16">The sequence shown here is derived from an EMBL/GenBank/DDBJ whole genome shotgun (WGS) entry which is preliminary data.</text>
</comment>
<evidence type="ECO:0000256" key="1">
    <source>
        <dbReference type="ARBA" id="ARBA00004571"/>
    </source>
</evidence>
<dbReference type="Pfam" id="PF07715">
    <property type="entry name" value="Plug"/>
    <property type="match status" value="1"/>
</dbReference>
<organism evidence="16 17">
    <name type="scientific">Marinifilum caeruleilacunae</name>
    <dbReference type="NCBI Taxonomy" id="2499076"/>
    <lineage>
        <taxon>Bacteria</taxon>
        <taxon>Pseudomonadati</taxon>
        <taxon>Bacteroidota</taxon>
        <taxon>Bacteroidia</taxon>
        <taxon>Marinilabiliales</taxon>
        <taxon>Marinifilaceae</taxon>
    </lineage>
</organism>
<name>A0ABX1WZK2_9BACT</name>
<evidence type="ECO:0000313" key="17">
    <source>
        <dbReference type="Proteomes" id="UP000732105"/>
    </source>
</evidence>
<proteinExistence type="inferred from homology"/>
<evidence type="ECO:0000256" key="5">
    <source>
        <dbReference type="ARBA" id="ARBA00022692"/>
    </source>
</evidence>
<dbReference type="InterPro" id="IPR037066">
    <property type="entry name" value="Plug_dom_sf"/>
</dbReference>
<evidence type="ECO:0000256" key="10">
    <source>
        <dbReference type="ARBA" id="ARBA00023136"/>
    </source>
</evidence>
<dbReference type="PANTHER" id="PTHR32552">
    <property type="entry name" value="FERRICHROME IRON RECEPTOR-RELATED"/>
    <property type="match status" value="1"/>
</dbReference>
<dbReference type="PANTHER" id="PTHR32552:SF68">
    <property type="entry name" value="FERRICHROME OUTER MEMBRANE TRANSPORTER_PHAGE RECEPTOR"/>
    <property type="match status" value="1"/>
</dbReference>
<keyword evidence="6" id="KW-0732">Signal</keyword>
<gene>
    <name evidence="16" type="ORF">ELS83_17440</name>
</gene>
<dbReference type="EMBL" id="RZNH01000036">
    <property type="protein sequence ID" value="NOU61588.1"/>
    <property type="molecule type" value="Genomic_DNA"/>
</dbReference>
<evidence type="ECO:0000259" key="14">
    <source>
        <dbReference type="Pfam" id="PF00593"/>
    </source>
</evidence>
<evidence type="ECO:0000313" key="16">
    <source>
        <dbReference type="EMBL" id="NOU61588.1"/>
    </source>
</evidence>
<keyword evidence="10 12" id="KW-0472">Membrane</keyword>
<evidence type="ECO:0000256" key="4">
    <source>
        <dbReference type="ARBA" id="ARBA00022496"/>
    </source>
</evidence>
<dbReference type="InterPro" id="IPR012910">
    <property type="entry name" value="Plug_dom"/>
</dbReference>
<dbReference type="Gene3D" id="2.170.130.10">
    <property type="entry name" value="TonB-dependent receptor, plug domain"/>
    <property type="match status" value="1"/>
</dbReference>
<evidence type="ECO:0000256" key="12">
    <source>
        <dbReference type="PROSITE-ProRule" id="PRU01360"/>
    </source>
</evidence>
<dbReference type="InterPro" id="IPR000531">
    <property type="entry name" value="Beta-barrel_TonB"/>
</dbReference>
<dbReference type="PROSITE" id="PS52016">
    <property type="entry name" value="TONB_DEPENDENT_REC_3"/>
    <property type="match status" value="1"/>
</dbReference>
<sequence length="659" mass="75189">MKNLLSILIFCFILFIGIKAECLAQTKIEIDSLDSKNNFKSSSCDTIKTIRNPFNKGNFIAWQDLVKGRISGVQITPYDGSPGANFSIIMRGAASLNRDEQPLIYLNDMPITFGSDEFGNLLSTINPKDIDSIQFLKNASETVAFGAGAHNGVILINMKEASTRKKLDISFTNAASFSFRKNQIDVLNSDEYRSEMINFLEGNQEDLNLLGNSDTDWQDEVYRTGFGRDHHLSAAGNINKFKYRLGIGLSNKDGVLKKSNYKRNSIHLNISKEFFNSLQLTFNANLSDSQENVGNKEAISDAYSFDPTLPANENSGAYYYHEHYGRWYSMNPLWRINNSKNKLNTKQEYWQLNAKYNLPFIDGLALSGLLSKNITDADRITAFEYSENNYSFYNSEDTHYRSNTNLQKIKLDYDLKLNGFVSKLIGGIYYQNQTIREEFERNLEYGESIIKEWFRPKGELKSYGGMFDIEFLDKYTIGTVYRRNKAKDSDYHIDYSGVYFSWNLGKEGFLNTSSLFDEFTLRASYGLHGKSNIKNKYLVPERHHSTNIGIDFSSFNHRLSTSIEYYHLKHKNVIGLIQIAAGSGYSNSILRNIGYISNKGIELSVFAEPIVSKQLKWLLQFNASYNKNELDRFKANDINHLSLPGNYCITSKLIGQIDT</sequence>
<evidence type="ECO:0000256" key="9">
    <source>
        <dbReference type="ARBA" id="ARBA00023077"/>
    </source>
</evidence>
<evidence type="ECO:0000256" key="2">
    <source>
        <dbReference type="ARBA" id="ARBA00022448"/>
    </source>
</evidence>
<feature type="domain" description="TonB-dependent receptor plug" evidence="15">
    <location>
        <begin position="62"/>
        <end position="153"/>
    </location>
</feature>
<keyword evidence="9 13" id="KW-0798">TonB box</keyword>
<evidence type="ECO:0000256" key="6">
    <source>
        <dbReference type="ARBA" id="ARBA00022729"/>
    </source>
</evidence>
<dbReference type="Pfam" id="PF00593">
    <property type="entry name" value="TonB_dep_Rec_b-barrel"/>
    <property type="match status" value="1"/>
</dbReference>
<evidence type="ECO:0000256" key="7">
    <source>
        <dbReference type="ARBA" id="ARBA00023004"/>
    </source>
</evidence>
<keyword evidence="3 12" id="KW-1134">Transmembrane beta strand</keyword>
<evidence type="ECO:0000256" key="11">
    <source>
        <dbReference type="ARBA" id="ARBA00023237"/>
    </source>
</evidence>
<dbReference type="InterPro" id="IPR036942">
    <property type="entry name" value="Beta-barrel_TonB_sf"/>
</dbReference>
<comment type="similarity">
    <text evidence="12 13">Belongs to the TonB-dependent receptor family.</text>
</comment>
<dbReference type="Gene3D" id="2.40.170.20">
    <property type="entry name" value="TonB-dependent receptor, beta-barrel domain"/>
    <property type="match status" value="1"/>
</dbReference>
<keyword evidence="7" id="KW-0408">Iron</keyword>
<dbReference type="SUPFAM" id="SSF56935">
    <property type="entry name" value="Porins"/>
    <property type="match status" value="1"/>
</dbReference>
<keyword evidence="17" id="KW-1185">Reference proteome</keyword>
<evidence type="ECO:0000256" key="13">
    <source>
        <dbReference type="RuleBase" id="RU003357"/>
    </source>
</evidence>
<comment type="subcellular location">
    <subcellularLocation>
        <location evidence="1 12">Cell outer membrane</location>
        <topology evidence="1 12">Multi-pass membrane protein</topology>
    </subcellularLocation>
</comment>
<feature type="domain" description="TonB-dependent receptor-like beta-barrel" evidence="14">
    <location>
        <begin position="293"/>
        <end position="631"/>
    </location>
</feature>
<evidence type="ECO:0000259" key="15">
    <source>
        <dbReference type="Pfam" id="PF07715"/>
    </source>
</evidence>
<evidence type="ECO:0000256" key="3">
    <source>
        <dbReference type="ARBA" id="ARBA00022452"/>
    </source>
</evidence>
<keyword evidence="8" id="KW-0406">Ion transport</keyword>
<dbReference type="RefSeq" id="WP_171596843.1">
    <property type="nucleotide sequence ID" value="NZ_RZNH01000036.1"/>
</dbReference>
<dbReference type="InterPro" id="IPR039426">
    <property type="entry name" value="TonB-dep_rcpt-like"/>
</dbReference>
<evidence type="ECO:0000256" key="8">
    <source>
        <dbReference type="ARBA" id="ARBA00023065"/>
    </source>
</evidence>
<dbReference type="Proteomes" id="UP000732105">
    <property type="component" value="Unassembled WGS sequence"/>
</dbReference>
<keyword evidence="5 12" id="KW-0812">Transmembrane</keyword>